<evidence type="ECO:0000313" key="2">
    <source>
        <dbReference type="Proteomes" id="UP000036908"/>
    </source>
</evidence>
<comment type="caution">
    <text evidence="1">The sequence shown here is derived from an EMBL/GenBank/DDBJ whole genome shotgun (WGS) entry which is preliminary data.</text>
</comment>
<gene>
    <name evidence="1" type="ORF">OB69_01280</name>
</gene>
<keyword evidence="2" id="KW-1185">Reference proteome</keyword>
<protein>
    <submittedName>
        <fullName evidence="1">Uncharacterized protein</fullName>
    </submittedName>
</protein>
<accession>A0A0L8AQD5</accession>
<evidence type="ECO:0000313" key="1">
    <source>
        <dbReference type="EMBL" id="KOF04456.1"/>
    </source>
</evidence>
<proteinExistence type="predicted"/>
<dbReference type="AlphaFoldDB" id="A0A0L8AQD5"/>
<dbReference type="Proteomes" id="UP000036908">
    <property type="component" value="Unassembled WGS sequence"/>
</dbReference>
<dbReference type="EMBL" id="JSVA01000002">
    <property type="protein sequence ID" value="KOF04456.1"/>
    <property type="molecule type" value="Genomic_DNA"/>
</dbReference>
<sequence length="239" mass="28138">MIFFVTSNRLFNQKRQLLDLNTRVMQSLKMNPFFGGFFMLRNKSQRYKVSKSDFYEGKNFLANQSRLLNLTNNLRNTNKLNTDKNIRFYGVSFGQTTKEAVKHLGKPNYISRKKSVLKNHKILFYRITVCNVNCILQFHFLKDEFFLGVIEVKNTSIQLHKEITDLVRKKYNVQQEDWVGTLVDSEDNTLEIQEGMIQRMTYFSGSLSVRNEIQAQVAKIHVLKEKHGQLNHDMILKMI</sequence>
<dbReference type="PATRIC" id="fig|1566026.4.peg.1683"/>
<name>A0A0L8AQD5_9BACT</name>
<organism evidence="1 2">
    <name type="scientific">Roseivirga seohaensis subsp. aquiponti</name>
    <dbReference type="NCBI Taxonomy" id="1566026"/>
    <lineage>
        <taxon>Bacteria</taxon>
        <taxon>Pseudomonadati</taxon>
        <taxon>Bacteroidota</taxon>
        <taxon>Cytophagia</taxon>
        <taxon>Cytophagales</taxon>
        <taxon>Roseivirgaceae</taxon>
        <taxon>Roseivirga</taxon>
    </lineage>
</organism>
<reference evidence="2" key="1">
    <citation type="submission" date="2014-11" db="EMBL/GenBank/DDBJ databases">
        <title>Genome sequencing of Roseivirga sp. D-25.</title>
        <authorList>
            <person name="Selvaratnam C."/>
            <person name="Thevarajoo S."/>
            <person name="Goh K.M."/>
            <person name="Eee R."/>
            <person name="Chan K.-G."/>
            <person name="Chong C.S."/>
        </authorList>
    </citation>
    <scope>NUCLEOTIDE SEQUENCE [LARGE SCALE GENOMIC DNA]</scope>
    <source>
        <strain evidence="2">D-25</strain>
    </source>
</reference>